<evidence type="ECO:0000259" key="6">
    <source>
        <dbReference type="PROSITE" id="PS50887"/>
    </source>
</evidence>
<comment type="catalytic activity">
    <reaction evidence="1">
        <text>3',3'-c-di-GMP + H2O = 5'-phosphoguanylyl(3'-&gt;5')guanosine + H(+)</text>
        <dbReference type="Rhea" id="RHEA:24902"/>
        <dbReference type="ChEBI" id="CHEBI:15377"/>
        <dbReference type="ChEBI" id="CHEBI:15378"/>
        <dbReference type="ChEBI" id="CHEBI:58754"/>
        <dbReference type="ChEBI" id="CHEBI:58805"/>
        <dbReference type="EC" id="3.1.4.52"/>
    </reaction>
    <physiologicalReaction direction="left-to-right" evidence="1">
        <dbReference type="Rhea" id="RHEA:24903"/>
    </physiologicalReaction>
</comment>
<dbReference type="FunFam" id="3.30.70.270:FF:000001">
    <property type="entry name" value="Diguanylate cyclase domain protein"/>
    <property type="match status" value="1"/>
</dbReference>
<reference evidence="9" key="1">
    <citation type="submission" date="2015-08" db="EMBL/GenBank/DDBJ databases">
        <authorList>
            <person name="Varghese N."/>
        </authorList>
    </citation>
    <scope>NUCLEOTIDE SEQUENCE [LARGE SCALE GENOMIC DNA]</scope>
    <source>
        <strain evidence="9">DSM 17901</strain>
    </source>
</reference>
<dbReference type="Gene3D" id="3.30.70.270">
    <property type="match status" value="1"/>
</dbReference>
<dbReference type="SMART" id="SM00116">
    <property type="entry name" value="CBS"/>
    <property type="match status" value="4"/>
</dbReference>
<dbReference type="Gene3D" id="3.10.580.10">
    <property type="entry name" value="CBS-domain"/>
    <property type="match status" value="2"/>
</dbReference>
<dbReference type="SUPFAM" id="SSF55073">
    <property type="entry name" value="Nucleotide cyclase"/>
    <property type="match status" value="1"/>
</dbReference>
<dbReference type="PANTHER" id="PTHR44757:SF2">
    <property type="entry name" value="BIOFILM ARCHITECTURE MAINTENANCE PROTEIN MBAA"/>
    <property type="match status" value="1"/>
</dbReference>
<organism evidence="8 9">
    <name type="scientific">Gulbenkiania indica</name>
    <dbReference type="NCBI Taxonomy" id="375574"/>
    <lineage>
        <taxon>Bacteria</taxon>
        <taxon>Pseudomonadati</taxon>
        <taxon>Pseudomonadota</taxon>
        <taxon>Betaproteobacteria</taxon>
        <taxon>Neisseriales</taxon>
        <taxon>Chromobacteriaceae</taxon>
        <taxon>Gulbenkiania</taxon>
    </lineage>
</organism>
<evidence type="ECO:0000259" key="7">
    <source>
        <dbReference type="PROSITE" id="PS51371"/>
    </source>
</evidence>
<dbReference type="InterPro" id="IPR029787">
    <property type="entry name" value="Nucleotide_cyclase"/>
</dbReference>
<dbReference type="InterPro" id="IPR046342">
    <property type="entry name" value="CBS_dom_sf"/>
</dbReference>
<dbReference type="Gene3D" id="3.20.20.450">
    <property type="entry name" value="EAL domain"/>
    <property type="match status" value="1"/>
</dbReference>
<dbReference type="SUPFAM" id="SSF141868">
    <property type="entry name" value="EAL domain-like"/>
    <property type="match status" value="1"/>
</dbReference>
<dbReference type="InterPro" id="IPR001633">
    <property type="entry name" value="EAL_dom"/>
</dbReference>
<dbReference type="SMART" id="SM00267">
    <property type="entry name" value="GGDEF"/>
    <property type="match status" value="1"/>
</dbReference>
<keyword evidence="2" id="KW-0129">CBS domain</keyword>
<dbReference type="Pfam" id="PF00571">
    <property type="entry name" value="CBS"/>
    <property type="match status" value="3"/>
</dbReference>
<dbReference type="AlphaFoldDB" id="A0A0K6GUG4"/>
<feature type="domain" description="GGDEF" evidence="6">
    <location>
        <begin position="443"/>
        <end position="576"/>
    </location>
</feature>
<dbReference type="Pfam" id="PF13426">
    <property type="entry name" value="PAS_9"/>
    <property type="match status" value="1"/>
</dbReference>
<dbReference type="InterPro" id="IPR000644">
    <property type="entry name" value="CBS_dom"/>
</dbReference>
<dbReference type="PROSITE" id="PS51371">
    <property type="entry name" value="CBS"/>
    <property type="match status" value="3"/>
</dbReference>
<dbReference type="PROSITE" id="PS50883">
    <property type="entry name" value="EAL"/>
    <property type="match status" value="1"/>
</dbReference>
<dbReference type="SMART" id="SM00052">
    <property type="entry name" value="EAL"/>
    <property type="match status" value="1"/>
</dbReference>
<dbReference type="PROSITE" id="PS50113">
    <property type="entry name" value="PAC"/>
    <property type="match status" value="1"/>
</dbReference>
<dbReference type="InterPro" id="IPR052155">
    <property type="entry name" value="Biofilm_reg_signaling"/>
</dbReference>
<dbReference type="SUPFAM" id="SSF54631">
    <property type="entry name" value="CBS-domain pair"/>
    <property type="match status" value="2"/>
</dbReference>
<feature type="domain" description="PAS" evidence="3">
    <location>
        <begin position="292"/>
        <end position="332"/>
    </location>
</feature>
<dbReference type="Pfam" id="PF00990">
    <property type="entry name" value="GGDEF"/>
    <property type="match status" value="1"/>
</dbReference>
<evidence type="ECO:0000313" key="9">
    <source>
        <dbReference type="Proteomes" id="UP000243535"/>
    </source>
</evidence>
<dbReference type="Pfam" id="PF00563">
    <property type="entry name" value="EAL"/>
    <property type="match status" value="1"/>
</dbReference>
<name>A0A0K6GUG4_9NEIS</name>
<feature type="domain" description="EAL" evidence="5">
    <location>
        <begin position="585"/>
        <end position="839"/>
    </location>
</feature>
<dbReference type="InterPro" id="IPR035919">
    <property type="entry name" value="EAL_sf"/>
</dbReference>
<dbReference type="EMBL" id="CYHA01000002">
    <property type="protein sequence ID" value="CUA82228.1"/>
    <property type="molecule type" value="Genomic_DNA"/>
</dbReference>
<proteinExistence type="predicted"/>
<dbReference type="FunFam" id="3.20.20.450:FF:000001">
    <property type="entry name" value="Cyclic di-GMP phosphodiesterase yahA"/>
    <property type="match status" value="1"/>
</dbReference>
<gene>
    <name evidence="8" type="ORF">Ga0061063_1093</name>
</gene>
<dbReference type="InterPro" id="IPR000014">
    <property type="entry name" value="PAS"/>
</dbReference>
<dbReference type="SUPFAM" id="SSF55785">
    <property type="entry name" value="PYP-like sensor domain (PAS domain)"/>
    <property type="match status" value="1"/>
</dbReference>
<dbReference type="RefSeq" id="WP_235445401.1">
    <property type="nucleotide sequence ID" value="NZ_CYHA01000002.1"/>
</dbReference>
<dbReference type="PROSITE" id="PS50112">
    <property type="entry name" value="PAS"/>
    <property type="match status" value="1"/>
</dbReference>
<dbReference type="Proteomes" id="UP000243535">
    <property type="component" value="Unassembled WGS sequence"/>
</dbReference>
<dbReference type="SMART" id="SM00086">
    <property type="entry name" value="PAC"/>
    <property type="match status" value="1"/>
</dbReference>
<sequence>MSETKTKAMSQLLQPIKQIVTPDILSCAPETPVFEAARRMAETRCGSIIVMNETGEALGIWTETDALKVDFSDEKSCRQPISEVMSQPVVTLTGEMTVHDATGVFRKNNIRHALVSDGKQYLGVVSVTDIIFNHGAEAFLGLKRLDALELTPAGVIDAGADIRDAINRMRALTVDALGVRFADGSHGILTQRDVIRLLAQGGRASTAGEASSATLLSLPASTSLLQARRLLIQHQVRHLGVLDNAGQLAHIVGLGDILQNIEHEFVLELHHALRERDEALLRSRQSLLLADKVFESTLEGILITDGYGIIRSVNPAFTRITGYSAEEAIGQTPAILKSGKQAPEFYEHLWNNLKKEGFWQGEVINRRKNGLLYTEHLSITGIRDESGGFANYVAVFSDITQRKQAEERLHFLANHDALTGLPNRTLFIEKLQMAVMHAKSNHQRCALLFIDLDRFKLVNDTLGHHAGDELLCEIAEGLRRSVPADGTVARLSGDEFIILLENVGTVQQVASRAQAVLDQISGETVVSGQEVFVSASVGISMYPEDGTSADTLLVNADTAMYRAKERGKNTFQFYTADMNARALERLRLEYALHRALAQDELQVWYQPKVQLATGRIIGAEALIRWQHPEMGMVSPAVFIPIAEESSLIVSLGEWAFRTACETVAEWKRQALFPGRIAVNISGRQLKFGGIAELVNRTLSDLGMPSDCLELEVTESVAMDDDSGMIDVLYRLQELGVYLSIDDFGTGYSSLSYLKRLPVRGLKIDRSFVLNLHEDRDDAAIARAIISIAGSLGLDLVAEGVELEEHREFLLRNGCIWAQGYLFSRPLPPAEFEARLRAQQAEDLKGAR</sequence>
<dbReference type="CDD" id="cd00130">
    <property type="entry name" value="PAS"/>
    <property type="match status" value="1"/>
</dbReference>
<feature type="domain" description="CBS" evidence="7">
    <location>
        <begin position="210"/>
        <end position="269"/>
    </location>
</feature>
<evidence type="ECO:0000256" key="2">
    <source>
        <dbReference type="PROSITE-ProRule" id="PRU00703"/>
    </source>
</evidence>
<dbReference type="InterPro" id="IPR000160">
    <property type="entry name" value="GGDEF_dom"/>
</dbReference>
<dbReference type="GO" id="GO:0071732">
    <property type="term" value="P:cellular response to nitric oxide"/>
    <property type="evidence" value="ECO:0007669"/>
    <property type="project" value="UniProtKB-ARBA"/>
</dbReference>
<dbReference type="InterPro" id="IPR035965">
    <property type="entry name" value="PAS-like_dom_sf"/>
</dbReference>
<evidence type="ECO:0000259" key="4">
    <source>
        <dbReference type="PROSITE" id="PS50113"/>
    </source>
</evidence>
<feature type="domain" description="CBS" evidence="7">
    <location>
        <begin position="20"/>
        <end position="76"/>
    </location>
</feature>
<protein>
    <submittedName>
        <fullName evidence="8">Diguanylate cyclase/phosphodiesterase with PAS/PAC sensor(S)</fullName>
    </submittedName>
</protein>
<dbReference type="PANTHER" id="PTHR44757">
    <property type="entry name" value="DIGUANYLATE CYCLASE DGCP"/>
    <property type="match status" value="1"/>
</dbReference>
<evidence type="ECO:0000259" key="3">
    <source>
        <dbReference type="PROSITE" id="PS50112"/>
    </source>
</evidence>
<evidence type="ECO:0000313" key="8">
    <source>
        <dbReference type="EMBL" id="CUA82228.1"/>
    </source>
</evidence>
<dbReference type="PROSITE" id="PS50887">
    <property type="entry name" value="GGDEF"/>
    <property type="match status" value="1"/>
</dbReference>
<evidence type="ECO:0000256" key="1">
    <source>
        <dbReference type="ARBA" id="ARBA00051114"/>
    </source>
</evidence>
<dbReference type="SMART" id="SM00091">
    <property type="entry name" value="PAS"/>
    <property type="match status" value="1"/>
</dbReference>
<dbReference type="CDD" id="cd01948">
    <property type="entry name" value="EAL"/>
    <property type="match status" value="1"/>
</dbReference>
<dbReference type="InterPro" id="IPR043128">
    <property type="entry name" value="Rev_trsase/Diguanyl_cyclase"/>
</dbReference>
<dbReference type="STRING" id="375574.GCA_001418035_00886"/>
<evidence type="ECO:0000259" key="5">
    <source>
        <dbReference type="PROSITE" id="PS50883"/>
    </source>
</evidence>
<dbReference type="NCBIfam" id="TIGR00254">
    <property type="entry name" value="GGDEF"/>
    <property type="match status" value="1"/>
</dbReference>
<dbReference type="Gene3D" id="3.30.450.20">
    <property type="entry name" value="PAS domain"/>
    <property type="match status" value="1"/>
</dbReference>
<dbReference type="InterPro" id="IPR001610">
    <property type="entry name" value="PAC"/>
</dbReference>
<keyword evidence="9" id="KW-1185">Reference proteome</keyword>
<feature type="domain" description="PAC" evidence="4">
    <location>
        <begin position="359"/>
        <end position="411"/>
    </location>
</feature>
<dbReference type="NCBIfam" id="TIGR00229">
    <property type="entry name" value="sensory_box"/>
    <property type="match status" value="1"/>
</dbReference>
<dbReference type="GO" id="GO:0071111">
    <property type="term" value="F:cyclic-guanylate-specific phosphodiesterase activity"/>
    <property type="evidence" value="ECO:0007669"/>
    <property type="project" value="UniProtKB-EC"/>
</dbReference>
<dbReference type="InterPro" id="IPR000700">
    <property type="entry name" value="PAS-assoc_C"/>
</dbReference>
<dbReference type="CDD" id="cd01949">
    <property type="entry name" value="GGDEF"/>
    <property type="match status" value="1"/>
</dbReference>
<accession>A0A0K6GUG4</accession>
<feature type="domain" description="CBS" evidence="7">
    <location>
        <begin position="85"/>
        <end position="140"/>
    </location>
</feature>